<name>A0A645F0W7_9ZZZZ</name>
<protein>
    <submittedName>
        <fullName evidence="1">Uncharacterized protein</fullName>
    </submittedName>
</protein>
<comment type="caution">
    <text evidence="1">The sequence shown here is derived from an EMBL/GenBank/DDBJ whole genome shotgun (WGS) entry which is preliminary data.</text>
</comment>
<accession>A0A645F0W7</accession>
<gene>
    <name evidence="1" type="ORF">SDC9_155243</name>
</gene>
<organism evidence="1">
    <name type="scientific">bioreactor metagenome</name>
    <dbReference type="NCBI Taxonomy" id="1076179"/>
    <lineage>
        <taxon>unclassified sequences</taxon>
        <taxon>metagenomes</taxon>
        <taxon>ecological metagenomes</taxon>
    </lineage>
</organism>
<dbReference type="AlphaFoldDB" id="A0A645F0W7"/>
<sequence length="260" mass="28819">MDDYALAAAFDEIHQLAEIGEGKFAEVLGADDGARRHRFGDGRRKADIHRGRGISLHRFQRYAAETVDRLGVFLEHAESLIHAHEEEGVGKSADDAAGAADLALDLVEQVFHRLKLHGEPSVLIGIGRRKRADFAHIGDRRLLEVGGVVLGKLYLRTHRLGPWEKVGEDTDAVIAETTVRGDLRLREDLGVAVELGYFTAVYAGHPVRHIGIAGQAIRLKPLRYRRAPFGGGHLIQHKKSPPLNQRFPFYETFIRPGEGP</sequence>
<reference evidence="1" key="1">
    <citation type="submission" date="2019-08" db="EMBL/GenBank/DDBJ databases">
        <authorList>
            <person name="Kucharzyk K."/>
            <person name="Murdoch R.W."/>
            <person name="Higgins S."/>
            <person name="Loffler F."/>
        </authorList>
    </citation>
    <scope>NUCLEOTIDE SEQUENCE</scope>
</reference>
<evidence type="ECO:0000313" key="1">
    <source>
        <dbReference type="EMBL" id="MPN07968.1"/>
    </source>
</evidence>
<proteinExistence type="predicted"/>
<dbReference type="EMBL" id="VSSQ01053976">
    <property type="protein sequence ID" value="MPN07968.1"/>
    <property type="molecule type" value="Genomic_DNA"/>
</dbReference>